<feature type="transmembrane region" description="Helical" evidence="6">
    <location>
        <begin position="362"/>
        <end position="381"/>
    </location>
</feature>
<feature type="transmembrane region" description="Helical" evidence="6">
    <location>
        <begin position="184"/>
        <end position="206"/>
    </location>
</feature>
<evidence type="ECO:0000256" key="6">
    <source>
        <dbReference type="SAM" id="Phobius"/>
    </source>
</evidence>
<sequence>MVRDAVDDSTPKEQTLVMEEVPLEKARWAASPYHLHDYMKAGLTQEDAEFLHSVDKDQQKKIFHKVDWRLCPMLAVLYLISHLDRANIGNAKIEGLEKTLGMKGTDYNVALMVFFVPYVLFEVPSNMLLAKFKRPSYYMGLLVLCWGTFRMALFYCASAASGAFSGLLAAAIAKMNGTAGLEGWRWIFILEGIATVAMGVGVFFFLPDSPDHAAGRWLTHDEARFLRLSNIYTRGVKRERRINADGKKERVKWGVIGQVAKDWQIYLQAMIFASNAVPNYGLKFTMPQILKNMGFTSTTAQLMTAPPYACGAISALVSSLLADRFTWRMPFIASAQALLIVAYSILFAKAENIKDNVALCYFAMHIACIGIYPILPGCNAWTINNLAGPEKRAVGIATMICIGNLGGIVGSFIFQEKESPKYETGFGSSLSFAAAGMVCAFTLEFLFARINKRNEEKSEDEWRAIYTEAQLEKMGDRSPLFRYNL</sequence>
<dbReference type="InParanoid" id="Q0U036"/>
<dbReference type="Gene3D" id="1.20.1250.20">
    <property type="entry name" value="MFS general substrate transporter like domains"/>
    <property type="match status" value="3"/>
</dbReference>
<evidence type="ECO:0000256" key="3">
    <source>
        <dbReference type="ARBA" id="ARBA00022692"/>
    </source>
</evidence>
<evidence type="ECO:0000256" key="2">
    <source>
        <dbReference type="ARBA" id="ARBA00022448"/>
    </source>
</evidence>
<dbReference type="GeneID" id="5981983"/>
<dbReference type="PANTHER" id="PTHR43791">
    <property type="entry name" value="PERMEASE-RELATED"/>
    <property type="match status" value="1"/>
</dbReference>
<feature type="transmembrane region" description="Helical" evidence="6">
    <location>
        <begin position="426"/>
        <end position="447"/>
    </location>
</feature>
<dbReference type="AlphaFoldDB" id="Q0U036"/>
<keyword evidence="3 6" id="KW-0812">Transmembrane</keyword>
<evidence type="ECO:0000256" key="5">
    <source>
        <dbReference type="ARBA" id="ARBA00023136"/>
    </source>
</evidence>
<evidence type="ECO:0000256" key="1">
    <source>
        <dbReference type="ARBA" id="ARBA00004141"/>
    </source>
</evidence>
<dbReference type="HOGENOM" id="CLU_001265_0_1_1"/>
<evidence type="ECO:0000313" key="7">
    <source>
        <dbReference type="EMBL" id="EAT77738.2"/>
    </source>
</evidence>
<proteinExistence type="predicted"/>
<dbReference type="InterPro" id="IPR011701">
    <property type="entry name" value="MFS"/>
</dbReference>
<reference evidence="8" key="1">
    <citation type="journal article" date="2007" name="Plant Cell">
        <title>Dothideomycete-plant interactions illuminated by genome sequencing and EST analysis of the wheat pathogen Stagonospora nodorum.</title>
        <authorList>
            <person name="Hane J.K."/>
            <person name="Lowe R.G."/>
            <person name="Solomon P.S."/>
            <person name="Tan K.C."/>
            <person name="Schoch C.L."/>
            <person name="Spatafora J.W."/>
            <person name="Crous P.W."/>
            <person name="Kodira C."/>
            <person name="Birren B.W."/>
            <person name="Galagan J.E."/>
            <person name="Torriani S.F."/>
            <person name="McDonald B.A."/>
            <person name="Oliver R.P."/>
        </authorList>
    </citation>
    <scope>NUCLEOTIDE SEQUENCE [LARGE SCALE GENOMIC DNA]</scope>
    <source>
        <strain evidence="8">SN15 / ATCC MYA-4574 / FGSC 10173</strain>
    </source>
</reference>
<comment type="subcellular location">
    <subcellularLocation>
        <location evidence="1">Membrane</location>
        <topology evidence="1">Multi-pass membrane protein</topology>
    </subcellularLocation>
</comment>
<dbReference type="EMBL" id="CH445358">
    <property type="protein sequence ID" value="EAT77738.2"/>
    <property type="molecule type" value="Genomic_DNA"/>
</dbReference>
<feature type="transmembrane region" description="Helical" evidence="6">
    <location>
        <begin position="393"/>
        <end position="414"/>
    </location>
</feature>
<keyword evidence="5 6" id="KW-0472">Membrane</keyword>
<evidence type="ECO:0000256" key="4">
    <source>
        <dbReference type="ARBA" id="ARBA00022989"/>
    </source>
</evidence>
<dbReference type="RefSeq" id="XP_001805056.1">
    <property type="nucleotide sequence ID" value="XM_001805004.1"/>
</dbReference>
<name>Q0U036_PHANO</name>
<accession>Q0U036</accession>
<dbReference type="PANTHER" id="PTHR43791:SF54">
    <property type="entry name" value="MAJOR FACILITATOR SUPERFAMILY (MFS) PROFILE DOMAIN-CONTAINING PROTEIN-RELATED"/>
    <property type="match status" value="1"/>
</dbReference>
<dbReference type="Pfam" id="PF07690">
    <property type="entry name" value="MFS_1"/>
    <property type="match status" value="1"/>
</dbReference>
<dbReference type="Proteomes" id="UP000001055">
    <property type="component" value="Unassembled WGS sequence"/>
</dbReference>
<dbReference type="eggNOG" id="KOG2533">
    <property type="taxonomic scope" value="Eukaryota"/>
</dbReference>
<dbReference type="GO" id="GO:0022857">
    <property type="term" value="F:transmembrane transporter activity"/>
    <property type="evidence" value="ECO:0000318"/>
    <property type="project" value="GO_Central"/>
</dbReference>
<dbReference type="KEGG" id="pno:SNOG_14886"/>
<dbReference type="FunFam" id="1.20.1250.20:FF:000566">
    <property type="entry name" value="Uncharacterized protein"/>
    <property type="match status" value="1"/>
</dbReference>
<dbReference type="VEuPathDB" id="FungiDB:JI435_148860"/>
<keyword evidence="2" id="KW-0813">Transport</keyword>
<feature type="transmembrane region" description="Helical" evidence="6">
    <location>
        <begin position="141"/>
        <end position="172"/>
    </location>
</feature>
<evidence type="ECO:0008006" key="9">
    <source>
        <dbReference type="Google" id="ProtNLM"/>
    </source>
</evidence>
<evidence type="ECO:0000313" key="8">
    <source>
        <dbReference type="Proteomes" id="UP000001055"/>
    </source>
</evidence>
<dbReference type="FunFam" id="1.20.1250.20:FF:000364">
    <property type="entry name" value="MFS general substrate transporter"/>
    <property type="match status" value="1"/>
</dbReference>
<protein>
    <recommendedName>
        <fullName evidence="9">Major facilitator superfamily (MFS) profile domain-containing protein</fullName>
    </recommendedName>
</protein>
<dbReference type="InterPro" id="IPR036259">
    <property type="entry name" value="MFS_trans_sf"/>
</dbReference>
<feature type="transmembrane region" description="Helical" evidence="6">
    <location>
        <begin position="331"/>
        <end position="350"/>
    </location>
</feature>
<dbReference type="GO" id="GO:0016020">
    <property type="term" value="C:membrane"/>
    <property type="evidence" value="ECO:0000318"/>
    <property type="project" value="GO_Central"/>
</dbReference>
<dbReference type="SUPFAM" id="SSF103473">
    <property type="entry name" value="MFS general substrate transporter"/>
    <property type="match status" value="1"/>
</dbReference>
<keyword evidence="4 6" id="KW-1133">Transmembrane helix</keyword>
<gene>
    <name evidence="7" type="ORF">SNOG_14886</name>
</gene>
<feature type="transmembrane region" description="Helical" evidence="6">
    <location>
        <begin position="109"/>
        <end position="129"/>
    </location>
</feature>
<organism evidence="7 8">
    <name type="scientific">Phaeosphaeria nodorum (strain SN15 / ATCC MYA-4574 / FGSC 10173)</name>
    <name type="common">Glume blotch fungus</name>
    <name type="synonym">Parastagonospora nodorum</name>
    <dbReference type="NCBI Taxonomy" id="321614"/>
    <lineage>
        <taxon>Eukaryota</taxon>
        <taxon>Fungi</taxon>
        <taxon>Dikarya</taxon>
        <taxon>Ascomycota</taxon>
        <taxon>Pezizomycotina</taxon>
        <taxon>Dothideomycetes</taxon>
        <taxon>Pleosporomycetidae</taxon>
        <taxon>Pleosporales</taxon>
        <taxon>Pleosporineae</taxon>
        <taxon>Phaeosphaeriaceae</taxon>
        <taxon>Parastagonospora</taxon>
    </lineage>
</organism>